<dbReference type="NCBIfam" id="TIGR00249">
    <property type="entry name" value="sixA"/>
    <property type="match status" value="1"/>
</dbReference>
<dbReference type="InterPro" id="IPR013078">
    <property type="entry name" value="His_Pase_superF_clade-1"/>
</dbReference>
<dbReference type="SUPFAM" id="SSF53254">
    <property type="entry name" value="Phosphoglycerate mutase-like"/>
    <property type="match status" value="1"/>
</dbReference>
<dbReference type="GO" id="GO:0005737">
    <property type="term" value="C:cytoplasm"/>
    <property type="evidence" value="ECO:0007669"/>
    <property type="project" value="InterPro"/>
</dbReference>
<dbReference type="InterPro" id="IPR004449">
    <property type="entry name" value="SixA"/>
</dbReference>
<dbReference type="EMBL" id="JH600070">
    <property type="protein sequence ID" value="EIJ42881.1"/>
    <property type="molecule type" value="Genomic_DNA"/>
</dbReference>
<reference evidence="1 2" key="1">
    <citation type="submission" date="2011-11" db="EMBL/GenBank/DDBJ databases">
        <title>Improved High-Quality Draft sequence of Beggiatoa alba B18lD.</title>
        <authorList>
            <consortium name="US DOE Joint Genome Institute"/>
            <person name="Lucas S."/>
            <person name="Han J."/>
            <person name="Lapidus A."/>
            <person name="Cheng J.-F."/>
            <person name="Goodwin L."/>
            <person name="Pitluck S."/>
            <person name="Peters L."/>
            <person name="Mikhailova N."/>
            <person name="Held B."/>
            <person name="Detter J.C."/>
            <person name="Han C."/>
            <person name="Tapia R."/>
            <person name="Land M."/>
            <person name="Hauser L."/>
            <person name="Kyrpides N."/>
            <person name="Ivanova N."/>
            <person name="Pagani I."/>
            <person name="Samuel K."/>
            <person name="Teske A."/>
            <person name="Mueller J."/>
            <person name="Woyke T."/>
        </authorList>
    </citation>
    <scope>NUCLEOTIDE SEQUENCE [LARGE SCALE GENOMIC DNA]</scope>
    <source>
        <strain evidence="1 2">B18LD</strain>
    </source>
</reference>
<dbReference type="GO" id="GO:0101006">
    <property type="term" value="F:protein histidine phosphatase activity"/>
    <property type="evidence" value="ECO:0007669"/>
    <property type="project" value="InterPro"/>
</dbReference>
<keyword evidence="2" id="KW-1185">Reference proteome</keyword>
<proteinExistence type="predicted"/>
<name>I3CGY8_9GAMM</name>
<dbReference type="Pfam" id="PF00300">
    <property type="entry name" value="His_Phos_1"/>
    <property type="match status" value="1"/>
</dbReference>
<dbReference type="HOGENOM" id="CLU_084603_3_1_6"/>
<dbReference type="Gene3D" id="3.40.50.1240">
    <property type="entry name" value="Phosphoglycerate mutase-like"/>
    <property type="match status" value="1"/>
</dbReference>
<gene>
    <name evidence="1" type="ORF">BegalDRAFT_2015</name>
</gene>
<evidence type="ECO:0000313" key="2">
    <source>
        <dbReference type="Proteomes" id="UP000005744"/>
    </source>
</evidence>
<dbReference type="STRING" id="395493.BegalDRAFT_2015"/>
<dbReference type="Proteomes" id="UP000005744">
    <property type="component" value="Unassembled WGS sequence"/>
</dbReference>
<dbReference type="RefSeq" id="WP_002686135.1">
    <property type="nucleotide sequence ID" value="NZ_JH600070.1"/>
</dbReference>
<organism evidence="1 2">
    <name type="scientific">Beggiatoa alba B18LD</name>
    <dbReference type="NCBI Taxonomy" id="395493"/>
    <lineage>
        <taxon>Bacteria</taxon>
        <taxon>Pseudomonadati</taxon>
        <taxon>Pseudomonadota</taxon>
        <taxon>Gammaproteobacteria</taxon>
        <taxon>Thiotrichales</taxon>
        <taxon>Thiotrichaceae</taxon>
        <taxon>Beggiatoa</taxon>
    </lineage>
</organism>
<protein>
    <submittedName>
        <fullName evidence="1">Phosphohistidine phosphatase SixA</fullName>
    </submittedName>
</protein>
<accession>I3CGY8</accession>
<dbReference type="InterPro" id="IPR029033">
    <property type="entry name" value="His_PPase_superfam"/>
</dbReference>
<dbReference type="OrthoDB" id="9810154at2"/>
<dbReference type="eggNOG" id="COG2062">
    <property type="taxonomic scope" value="Bacteria"/>
</dbReference>
<dbReference type="AlphaFoldDB" id="I3CGY8"/>
<sequence length="171" mass="19052">MNVLLVRHAIAEERDEFAMTGKSDDLRPLTPKGINKMHKNAAGIKTQLPTIQQIFSSPLVRAVQTADILSEYYPEAHRHCLPSLSPDRSMHDVLNTLQTEAYTNHTIALVGHEPDLCELATWLLTGHVNDWLPFKKGGACLLNFDSEVEAGQAQLCWALTPNQLRGLMVLD</sequence>
<evidence type="ECO:0000313" key="1">
    <source>
        <dbReference type="EMBL" id="EIJ42881.1"/>
    </source>
</evidence>
<dbReference type="CDD" id="cd07067">
    <property type="entry name" value="HP_PGM_like"/>
    <property type="match status" value="1"/>
</dbReference>